<dbReference type="InterPro" id="IPR011006">
    <property type="entry name" value="CheY-like_superfamily"/>
</dbReference>
<dbReference type="Proteomes" id="UP000484255">
    <property type="component" value="Unassembled WGS sequence"/>
</dbReference>
<dbReference type="CDD" id="cd00077">
    <property type="entry name" value="HDc"/>
    <property type="match status" value="1"/>
</dbReference>
<evidence type="ECO:0000313" key="5">
    <source>
        <dbReference type="Proteomes" id="UP000484255"/>
    </source>
</evidence>
<reference evidence="4 5" key="1">
    <citation type="submission" date="2020-02" db="EMBL/GenBank/DDBJ databases">
        <title>Ideonella bacterium strain TBM-1.</title>
        <authorList>
            <person name="Chen W.-M."/>
        </authorList>
    </citation>
    <scope>NUCLEOTIDE SEQUENCE [LARGE SCALE GENOMIC DNA]</scope>
    <source>
        <strain evidence="4 5">TBM-1</strain>
    </source>
</reference>
<dbReference type="GO" id="GO:0000160">
    <property type="term" value="P:phosphorelay signal transduction system"/>
    <property type="evidence" value="ECO:0007669"/>
    <property type="project" value="InterPro"/>
</dbReference>
<feature type="domain" description="HD-GYP" evidence="3">
    <location>
        <begin position="147"/>
        <end position="369"/>
    </location>
</feature>
<dbReference type="AlphaFoldDB" id="A0A7C9TKZ5"/>
<dbReference type="SMART" id="SM00448">
    <property type="entry name" value="REC"/>
    <property type="match status" value="1"/>
</dbReference>
<gene>
    <name evidence="4" type="ORF">G3A44_18455</name>
</gene>
<dbReference type="PROSITE" id="PS50110">
    <property type="entry name" value="RESPONSE_REGULATORY"/>
    <property type="match status" value="1"/>
</dbReference>
<dbReference type="GO" id="GO:0008081">
    <property type="term" value="F:phosphoric diester hydrolase activity"/>
    <property type="evidence" value="ECO:0007669"/>
    <property type="project" value="UniProtKB-ARBA"/>
</dbReference>
<keyword evidence="1" id="KW-0597">Phosphoprotein</keyword>
<evidence type="ECO:0000313" key="4">
    <source>
        <dbReference type="EMBL" id="NDY93179.1"/>
    </source>
</evidence>
<evidence type="ECO:0000259" key="3">
    <source>
        <dbReference type="PROSITE" id="PS51832"/>
    </source>
</evidence>
<evidence type="ECO:0000259" key="2">
    <source>
        <dbReference type="PROSITE" id="PS50110"/>
    </source>
</evidence>
<dbReference type="InterPro" id="IPR037522">
    <property type="entry name" value="HD_GYP_dom"/>
</dbReference>
<name>A0A7C9TKZ5_9BURK</name>
<dbReference type="SUPFAM" id="SSF109604">
    <property type="entry name" value="HD-domain/PDEase-like"/>
    <property type="match status" value="1"/>
</dbReference>
<dbReference type="InterPro" id="IPR003607">
    <property type="entry name" value="HD/PDEase_dom"/>
</dbReference>
<dbReference type="EMBL" id="JAAGOH010000029">
    <property type="protein sequence ID" value="NDY93179.1"/>
    <property type="molecule type" value="Genomic_DNA"/>
</dbReference>
<dbReference type="PANTHER" id="PTHR45228">
    <property type="entry name" value="CYCLIC DI-GMP PHOSPHODIESTERASE TM_0186-RELATED"/>
    <property type="match status" value="1"/>
</dbReference>
<dbReference type="InterPro" id="IPR001789">
    <property type="entry name" value="Sig_transdc_resp-reg_receiver"/>
</dbReference>
<proteinExistence type="predicted"/>
<dbReference type="Pfam" id="PF00072">
    <property type="entry name" value="Response_reg"/>
    <property type="match status" value="1"/>
</dbReference>
<dbReference type="SMART" id="SM00471">
    <property type="entry name" value="HDc"/>
    <property type="match status" value="1"/>
</dbReference>
<protein>
    <submittedName>
        <fullName evidence="4">Response regulator</fullName>
    </submittedName>
</protein>
<dbReference type="RefSeq" id="WP_163459229.1">
    <property type="nucleotide sequence ID" value="NZ_JAAGOH010000029.1"/>
</dbReference>
<dbReference type="PROSITE" id="PS51832">
    <property type="entry name" value="HD_GYP"/>
    <property type="match status" value="1"/>
</dbReference>
<dbReference type="Gene3D" id="1.10.3210.10">
    <property type="entry name" value="Hypothetical protein af1432"/>
    <property type="match status" value="1"/>
</dbReference>
<keyword evidence="5" id="KW-1185">Reference proteome</keyword>
<accession>A0A7C9TKZ5</accession>
<sequence>MRKPTLLIVDDEPVNLALLARLLNSRYRVLGARSGHGALTLMANERPDLVLLDVMMPEMDGYTVLQRMRRDPRLAAVPVIFVTALGGELHEERGLALGAVDYIVKPLKPAVVLARVATHLELAEARDRLAQQNRWLEGELARRLREIELAQDLTITALAELAEARDHETGHHILRTQRYVELLAQELARGPYAAELDEAQCVRITKAAPMHDIGKIGIPDAILLKPGRLTPEEFEHMKRHAQLGGDTIAQAMQRSLASHPVEPGQPMPEALLYLEVARQIATHHHERWDGNGYPGGLAGHAIPLPARLMALADVFDALTMRRVYKAPWPLERTVAHVRGLSGLQFDPLVVQAFERLLPQFEATARELADPDPAPPPPAVEAA</sequence>
<dbReference type="SUPFAM" id="SSF52172">
    <property type="entry name" value="CheY-like"/>
    <property type="match status" value="1"/>
</dbReference>
<dbReference type="PANTHER" id="PTHR45228:SF5">
    <property type="entry name" value="CYCLIC DI-GMP PHOSPHODIESTERASE VC_1348-RELATED"/>
    <property type="match status" value="1"/>
</dbReference>
<dbReference type="Pfam" id="PF13487">
    <property type="entry name" value="HD_5"/>
    <property type="match status" value="1"/>
</dbReference>
<evidence type="ECO:0000256" key="1">
    <source>
        <dbReference type="PROSITE-ProRule" id="PRU00169"/>
    </source>
</evidence>
<dbReference type="InterPro" id="IPR052020">
    <property type="entry name" value="Cyclic_di-GMP/3'3'-cGAMP_PDE"/>
</dbReference>
<comment type="caution">
    <text evidence="4">The sequence shown here is derived from an EMBL/GenBank/DDBJ whole genome shotgun (WGS) entry which is preliminary data.</text>
</comment>
<feature type="modified residue" description="4-aspartylphosphate" evidence="1">
    <location>
        <position position="53"/>
    </location>
</feature>
<feature type="domain" description="Response regulatory" evidence="2">
    <location>
        <begin position="5"/>
        <end position="120"/>
    </location>
</feature>
<dbReference type="Gene3D" id="3.40.50.2300">
    <property type="match status" value="1"/>
</dbReference>
<organism evidence="4 5">
    <name type="scientific">Ideonella livida</name>
    <dbReference type="NCBI Taxonomy" id="2707176"/>
    <lineage>
        <taxon>Bacteria</taxon>
        <taxon>Pseudomonadati</taxon>
        <taxon>Pseudomonadota</taxon>
        <taxon>Betaproteobacteria</taxon>
        <taxon>Burkholderiales</taxon>
        <taxon>Sphaerotilaceae</taxon>
        <taxon>Ideonella</taxon>
    </lineage>
</organism>